<reference evidence="2 3" key="1">
    <citation type="submission" date="2024-01" db="EMBL/GenBank/DDBJ databases">
        <title>The complete chloroplast genome sequence of Lithospermum erythrorhizon: insights into the phylogenetic relationship among Boraginaceae species and the maternal lineages of purple gromwells.</title>
        <authorList>
            <person name="Okada T."/>
            <person name="Watanabe K."/>
        </authorList>
    </citation>
    <scope>NUCLEOTIDE SEQUENCE [LARGE SCALE GENOMIC DNA]</scope>
</reference>
<feature type="compositionally biased region" description="Low complexity" evidence="1">
    <location>
        <begin position="29"/>
        <end position="43"/>
    </location>
</feature>
<evidence type="ECO:0000256" key="1">
    <source>
        <dbReference type="SAM" id="MobiDB-lite"/>
    </source>
</evidence>
<sequence>MSTTVQGGVIIQQNVNENMVNRLHKQSSSKKNNGSSTLCSSRSCSFRLPKGKELYPLKYFRFLGGKMVEAIQVVSGKRGSPKVSSSSERVIKHGVAPMDSHRAEAIDDCIEFINSSSSFPRSKSVSH</sequence>
<gene>
    <name evidence="2" type="ORF">LIER_05000</name>
</gene>
<keyword evidence="3" id="KW-1185">Reference proteome</keyword>
<evidence type="ECO:0008006" key="4">
    <source>
        <dbReference type="Google" id="ProtNLM"/>
    </source>
</evidence>
<accession>A0AAV3P1J7</accession>
<comment type="caution">
    <text evidence="2">The sequence shown here is derived from an EMBL/GenBank/DDBJ whole genome shotgun (WGS) entry which is preliminary data.</text>
</comment>
<feature type="region of interest" description="Disordered" evidence="1">
    <location>
        <begin position="23"/>
        <end position="43"/>
    </location>
</feature>
<dbReference type="Proteomes" id="UP001454036">
    <property type="component" value="Unassembled WGS sequence"/>
</dbReference>
<organism evidence="2 3">
    <name type="scientific">Lithospermum erythrorhizon</name>
    <name type="common">Purple gromwell</name>
    <name type="synonym">Lithospermum officinale var. erythrorhizon</name>
    <dbReference type="NCBI Taxonomy" id="34254"/>
    <lineage>
        <taxon>Eukaryota</taxon>
        <taxon>Viridiplantae</taxon>
        <taxon>Streptophyta</taxon>
        <taxon>Embryophyta</taxon>
        <taxon>Tracheophyta</taxon>
        <taxon>Spermatophyta</taxon>
        <taxon>Magnoliopsida</taxon>
        <taxon>eudicotyledons</taxon>
        <taxon>Gunneridae</taxon>
        <taxon>Pentapetalae</taxon>
        <taxon>asterids</taxon>
        <taxon>lamiids</taxon>
        <taxon>Boraginales</taxon>
        <taxon>Boraginaceae</taxon>
        <taxon>Boraginoideae</taxon>
        <taxon>Lithospermeae</taxon>
        <taxon>Lithospermum</taxon>
    </lineage>
</organism>
<dbReference type="AlphaFoldDB" id="A0AAV3P1J7"/>
<dbReference type="PANTHER" id="PTHR34355">
    <property type="entry name" value="JOSEPHIN-LIKE PROTEIN"/>
    <property type="match status" value="1"/>
</dbReference>
<proteinExistence type="predicted"/>
<evidence type="ECO:0000313" key="2">
    <source>
        <dbReference type="EMBL" id="GAA0144591.1"/>
    </source>
</evidence>
<protein>
    <recommendedName>
        <fullName evidence="4">Josephin-like protein</fullName>
    </recommendedName>
</protein>
<name>A0AAV3P1J7_LITER</name>
<evidence type="ECO:0000313" key="3">
    <source>
        <dbReference type="Proteomes" id="UP001454036"/>
    </source>
</evidence>
<dbReference type="PANTHER" id="PTHR34355:SF9">
    <property type="entry name" value="JOSEPHIN-LIKE PROTEIN"/>
    <property type="match status" value="1"/>
</dbReference>
<dbReference type="EMBL" id="BAABME010000666">
    <property type="protein sequence ID" value="GAA0144591.1"/>
    <property type="molecule type" value="Genomic_DNA"/>
</dbReference>